<proteinExistence type="predicted"/>
<sequence>MKRIPDRLSVEDPTPFLSDMEAMHRDYYPRVHAKLIAKLERLVRTIALQFTIGDHTDESGHLMQMSTVYSDFRNLRDEELGTIDYRQSVRILAQEVKNWVKRSEEEILNNHWPTRAISQDKFDGEWPFRYNRVIVELQEKLFAIVNIEGYAFALNGSAASRFNLPFPHDAGLAVLGKSVGPFTDIALSLADMPQEGEA</sequence>
<organism evidence="1 2">
    <name type="scientific">Thalassoglobus neptunius</name>
    <dbReference type="NCBI Taxonomy" id="1938619"/>
    <lineage>
        <taxon>Bacteria</taxon>
        <taxon>Pseudomonadati</taxon>
        <taxon>Planctomycetota</taxon>
        <taxon>Planctomycetia</taxon>
        <taxon>Planctomycetales</taxon>
        <taxon>Planctomycetaceae</taxon>
        <taxon>Thalassoglobus</taxon>
    </lineage>
</organism>
<dbReference type="AlphaFoldDB" id="A0A5C5UUD1"/>
<accession>A0A5C5UUD1</accession>
<keyword evidence="2" id="KW-1185">Reference proteome</keyword>
<dbReference type="OrthoDB" id="7057360at2"/>
<evidence type="ECO:0000313" key="2">
    <source>
        <dbReference type="Proteomes" id="UP000317243"/>
    </source>
</evidence>
<dbReference type="EMBL" id="SIHI01000149">
    <property type="protein sequence ID" value="TWT29130.1"/>
    <property type="molecule type" value="Genomic_DNA"/>
</dbReference>
<name>A0A5C5UUD1_9PLAN</name>
<dbReference type="Proteomes" id="UP000317243">
    <property type="component" value="Unassembled WGS sequence"/>
</dbReference>
<comment type="caution">
    <text evidence="1">The sequence shown here is derived from an EMBL/GenBank/DDBJ whole genome shotgun (WGS) entry which is preliminary data.</text>
</comment>
<protein>
    <submittedName>
        <fullName evidence="1">Uncharacterized protein</fullName>
    </submittedName>
</protein>
<dbReference type="RefSeq" id="WP_146512758.1">
    <property type="nucleotide sequence ID" value="NZ_SIHI01000149.1"/>
</dbReference>
<evidence type="ECO:0000313" key="1">
    <source>
        <dbReference type="EMBL" id="TWT29130.1"/>
    </source>
</evidence>
<reference evidence="1 2" key="1">
    <citation type="submission" date="2019-02" db="EMBL/GenBank/DDBJ databases">
        <title>Deep-cultivation of Planctomycetes and their phenomic and genomic characterization uncovers novel biology.</title>
        <authorList>
            <person name="Wiegand S."/>
            <person name="Jogler M."/>
            <person name="Boedeker C."/>
            <person name="Pinto D."/>
            <person name="Vollmers J."/>
            <person name="Rivas-Marin E."/>
            <person name="Kohn T."/>
            <person name="Peeters S.H."/>
            <person name="Heuer A."/>
            <person name="Rast P."/>
            <person name="Oberbeckmann S."/>
            <person name="Bunk B."/>
            <person name="Jeske O."/>
            <person name="Meyerdierks A."/>
            <person name="Storesund J.E."/>
            <person name="Kallscheuer N."/>
            <person name="Luecker S."/>
            <person name="Lage O.M."/>
            <person name="Pohl T."/>
            <person name="Merkel B.J."/>
            <person name="Hornburger P."/>
            <person name="Mueller R.-W."/>
            <person name="Bruemmer F."/>
            <person name="Labrenz M."/>
            <person name="Spormann A.M."/>
            <person name="Op Den Camp H."/>
            <person name="Overmann J."/>
            <person name="Amann R."/>
            <person name="Jetten M.S.M."/>
            <person name="Mascher T."/>
            <person name="Medema M.H."/>
            <person name="Devos D.P."/>
            <person name="Kaster A.-K."/>
            <person name="Ovreas L."/>
            <person name="Rohde M."/>
            <person name="Galperin M.Y."/>
            <person name="Jogler C."/>
        </authorList>
    </citation>
    <scope>NUCLEOTIDE SEQUENCE [LARGE SCALE GENOMIC DNA]</scope>
    <source>
        <strain evidence="1 2">KOR42</strain>
    </source>
</reference>
<gene>
    <name evidence="1" type="ORF">KOR42_55810</name>
</gene>